<keyword evidence="1" id="KW-0175">Coiled coil</keyword>
<dbReference type="Pfam" id="PF13676">
    <property type="entry name" value="TIR_2"/>
    <property type="match status" value="1"/>
</dbReference>
<feature type="domain" description="TIR" evidence="2">
    <location>
        <begin position="1"/>
        <end position="163"/>
    </location>
</feature>
<proteinExistence type="predicted"/>
<gene>
    <name evidence="3" type="ORF">ALQ05_01235</name>
</gene>
<evidence type="ECO:0000259" key="2">
    <source>
        <dbReference type="PROSITE" id="PS50104"/>
    </source>
</evidence>
<evidence type="ECO:0000313" key="3">
    <source>
        <dbReference type="EMBL" id="RMQ30714.1"/>
    </source>
</evidence>
<protein>
    <recommendedName>
        <fullName evidence="2">TIR domain-containing protein</fullName>
    </recommendedName>
</protein>
<dbReference type="InterPro" id="IPR000157">
    <property type="entry name" value="TIR_dom"/>
</dbReference>
<accession>A0A3M4V4M0</accession>
<dbReference type="GO" id="GO:0007165">
    <property type="term" value="P:signal transduction"/>
    <property type="evidence" value="ECO:0007669"/>
    <property type="project" value="InterPro"/>
</dbReference>
<dbReference type="Proteomes" id="UP000279553">
    <property type="component" value="Unassembled WGS sequence"/>
</dbReference>
<reference evidence="3 4" key="1">
    <citation type="submission" date="2018-08" db="EMBL/GenBank/DDBJ databases">
        <title>Recombination of ecologically and evolutionarily significant loci maintains genetic cohesion in the Pseudomonas syringae species complex.</title>
        <authorList>
            <person name="Dillon M."/>
            <person name="Thakur S."/>
            <person name="Almeida R.N.D."/>
            <person name="Weir B.S."/>
            <person name="Guttman D.S."/>
        </authorList>
    </citation>
    <scope>NUCLEOTIDE SEQUENCE [LARGE SCALE GENOMIC DNA]</scope>
    <source>
        <strain evidence="3 4">ICMP 535</strain>
    </source>
</reference>
<organism evidence="3 4">
    <name type="scientific">Pseudomonas amygdali pv. mori</name>
    <dbReference type="NCBI Taxonomy" id="34065"/>
    <lineage>
        <taxon>Bacteria</taxon>
        <taxon>Pseudomonadati</taxon>
        <taxon>Pseudomonadota</taxon>
        <taxon>Gammaproteobacteria</taxon>
        <taxon>Pseudomonadales</taxon>
        <taxon>Pseudomonadaceae</taxon>
        <taxon>Pseudomonas</taxon>
        <taxon>Pseudomonas amygdali</taxon>
    </lineage>
</organism>
<evidence type="ECO:0000256" key="1">
    <source>
        <dbReference type="SAM" id="Coils"/>
    </source>
</evidence>
<name>A0A3M4V4M0_PSEA0</name>
<dbReference type="SUPFAM" id="SSF52200">
    <property type="entry name" value="Toll/Interleukin receptor TIR domain"/>
    <property type="match status" value="1"/>
</dbReference>
<dbReference type="Gene3D" id="3.40.50.10140">
    <property type="entry name" value="Toll/interleukin-1 receptor homology (TIR) domain"/>
    <property type="match status" value="1"/>
</dbReference>
<evidence type="ECO:0000313" key="4">
    <source>
        <dbReference type="Proteomes" id="UP000279553"/>
    </source>
</evidence>
<dbReference type="RefSeq" id="WP_183138051.1">
    <property type="nucleotide sequence ID" value="NZ_RBRD01000292.1"/>
</dbReference>
<feature type="coiled-coil region" evidence="1">
    <location>
        <begin position="184"/>
        <end position="218"/>
    </location>
</feature>
<dbReference type="PROSITE" id="PS50104">
    <property type="entry name" value="TIR"/>
    <property type="match status" value="1"/>
</dbReference>
<dbReference type="EMBL" id="RBRD01000292">
    <property type="protein sequence ID" value="RMQ30714.1"/>
    <property type="molecule type" value="Genomic_DNA"/>
</dbReference>
<comment type="caution">
    <text evidence="3">The sequence shown here is derived from an EMBL/GenBank/DDBJ whole genome shotgun (WGS) entry which is preliminary data.</text>
</comment>
<dbReference type="InterPro" id="IPR035897">
    <property type="entry name" value="Toll_tir_struct_dom_sf"/>
</dbReference>
<sequence length="357" mass="39937">MASEIFISHAVKDKELAEEVVELLQTGLNLDVSTIFCSSLPGLGIPAGVHFVNHIKGEIEAPKVVIALLTPNYFESQFCLSELGAAWARSHELLPLIVPPLAFKEVQGVLLGIQLSPVDNASSLTQIRDQLIDILGIAAKNKGLSAHWESKRDKFLKKLPRLLKKLPTPKHVTAADHYKVLEDLKGAKQSISERDDKIEELQAMVAALTKAKDRKEVAAIKRAHLPESETLEQLEAKLTESLKPFHQCVAFVAYNELGLQQEYKVDGFNDRELADDLHRAQSRNYITIDDSGYCVLSDNHPRIAQINKAFSALSQFLKSASEDLAEDFAETREMPLDLSNRDYWEYSIDERIKRISA</sequence>
<dbReference type="AlphaFoldDB" id="A0A3M4V4M0"/>